<protein>
    <recommendedName>
        <fullName evidence="3">Winged helix-turn helix domain-containing protein</fullName>
    </recommendedName>
</protein>
<dbReference type="InterPro" id="IPR009057">
    <property type="entry name" value="Homeodomain-like_sf"/>
</dbReference>
<evidence type="ECO:0008006" key="3">
    <source>
        <dbReference type="Google" id="ProtNLM"/>
    </source>
</evidence>
<dbReference type="AlphaFoldDB" id="A0A6J4Q4E6"/>
<name>A0A6J4Q4E6_9ACTN</name>
<evidence type="ECO:0000256" key="1">
    <source>
        <dbReference type="SAM" id="MobiDB-lite"/>
    </source>
</evidence>
<proteinExistence type="predicted"/>
<dbReference type="SUPFAM" id="SSF46689">
    <property type="entry name" value="Homeodomain-like"/>
    <property type="match status" value="1"/>
</dbReference>
<evidence type="ECO:0000313" key="2">
    <source>
        <dbReference type="EMBL" id="CAA9433026.1"/>
    </source>
</evidence>
<feature type="compositionally biased region" description="Basic residues" evidence="1">
    <location>
        <begin position="137"/>
        <end position="149"/>
    </location>
</feature>
<accession>A0A6J4Q4E6</accession>
<dbReference type="Pfam" id="PF13551">
    <property type="entry name" value="HTH_29"/>
    <property type="match status" value="1"/>
</dbReference>
<dbReference type="EMBL" id="CADCVC010000060">
    <property type="protein sequence ID" value="CAA9433026.1"/>
    <property type="molecule type" value="Genomic_DNA"/>
</dbReference>
<gene>
    <name evidence="2" type="ORF">AVDCRST_MAG80-717</name>
</gene>
<organism evidence="2">
    <name type="scientific">uncultured Rubrobacteraceae bacterium</name>
    <dbReference type="NCBI Taxonomy" id="349277"/>
    <lineage>
        <taxon>Bacteria</taxon>
        <taxon>Bacillati</taxon>
        <taxon>Actinomycetota</taxon>
        <taxon>Rubrobacteria</taxon>
        <taxon>Rubrobacterales</taxon>
        <taxon>Rubrobacteraceae</taxon>
        <taxon>environmental samples</taxon>
    </lineage>
</organism>
<feature type="compositionally biased region" description="Basic and acidic residues" evidence="1">
    <location>
        <begin position="150"/>
        <end position="162"/>
    </location>
</feature>
<reference evidence="2" key="1">
    <citation type="submission" date="2020-02" db="EMBL/GenBank/DDBJ databases">
        <authorList>
            <person name="Meier V. D."/>
        </authorList>
    </citation>
    <scope>NUCLEOTIDE SEQUENCE</scope>
    <source>
        <strain evidence="2">AVDCRST_MAG80</strain>
    </source>
</reference>
<sequence length="168" mass="19557">MPNIDYPRVIEEDPEVLEKLEKRPRYTHLFHRVKMLRLLKKSEECSTLGEAAEALGYSRRQCQRWFIAYREEGLEELLVSRVGERGPAELVTKEAFEELEEAMKRGEIATVAQAHRFLSGRGVRYAHPESVGGLLRRRKVKLKTGRPRHEKADEGEQEEAFKKSSPRR</sequence>
<feature type="region of interest" description="Disordered" evidence="1">
    <location>
        <begin position="137"/>
        <end position="168"/>
    </location>
</feature>